<evidence type="ECO:0000256" key="1">
    <source>
        <dbReference type="ARBA" id="ARBA00004141"/>
    </source>
</evidence>
<keyword evidence="4 5" id="KW-0472">Membrane</keyword>
<dbReference type="CDD" id="cd10429">
    <property type="entry name" value="GAAP_like"/>
    <property type="match status" value="1"/>
</dbReference>
<evidence type="ECO:0000256" key="2">
    <source>
        <dbReference type="ARBA" id="ARBA00022692"/>
    </source>
</evidence>
<dbReference type="Proteomes" id="UP000085678">
    <property type="component" value="Unplaced"/>
</dbReference>
<proteinExistence type="inferred from homology"/>
<dbReference type="STRING" id="7574.A0A1S3K6N6"/>
<dbReference type="OrthoDB" id="7933078at2759"/>
<keyword evidence="3 5" id="KW-1133">Transmembrane helix</keyword>
<sequence length="239" mass="26876">MATLNSSGQGKHASIEDDFMYGSNVAQSHVYIRMGFLRKVYGILAAQLVLTTLTGALFISVDSVKGFVRENNWMVLVAIISTFVLLFALMWKRQETPANYILLGLFTLAEAYSVGVIVTFYDVRVVLEAFGLTCAVVIALTVYTLQSKKDFSSWGAGLFSVLWILILAGFLQFFFQSPMLERMMSIGGAVLFSLFIVFDTHMLMHKLSPEEYILASINLYLDILNLFLYILRILQDGRK</sequence>
<evidence type="ECO:0000313" key="7">
    <source>
        <dbReference type="RefSeq" id="XP_013418294.1"/>
    </source>
</evidence>
<dbReference type="GeneID" id="106179291"/>
<dbReference type="AlphaFoldDB" id="A0A1S3K6N6"/>
<evidence type="ECO:0000256" key="3">
    <source>
        <dbReference type="ARBA" id="ARBA00022989"/>
    </source>
</evidence>
<gene>
    <name evidence="7 8 9 10 11 12" type="primary">LOC106179291</name>
</gene>
<dbReference type="Pfam" id="PF01027">
    <property type="entry name" value="Bax1-I"/>
    <property type="match status" value="1"/>
</dbReference>
<dbReference type="RefSeq" id="XP_013418296.1">
    <property type="nucleotide sequence ID" value="XM_013562842.2"/>
</dbReference>
<dbReference type="InterPro" id="IPR006214">
    <property type="entry name" value="Bax_inhibitor_1-related"/>
</dbReference>
<dbReference type="RefSeq" id="XP_013418299.1">
    <property type="nucleotide sequence ID" value="XM_013562845.2"/>
</dbReference>
<dbReference type="GO" id="GO:0016020">
    <property type="term" value="C:membrane"/>
    <property type="evidence" value="ECO:0007669"/>
    <property type="project" value="UniProtKB-SubCell"/>
</dbReference>
<dbReference type="RefSeq" id="XP_013418297.1">
    <property type="nucleotide sequence ID" value="XM_013562843.2"/>
</dbReference>
<dbReference type="GO" id="GO:0043066">
    <property type="term" value="P:negative regulation of apoptotic process"/>
    <property type="evidence" value="ECO:0007669"/>
    <property type="project" value="TreeGrafter"/>
</dbReference>
<feature type="transmembrane region" description="Helical" evidence="5">
    <location>
        <begin position="183"/>
        <end position="200"/>
    </location>
</feature>
<name>A0A1S3K6N6_LINAN</name>
<evidence type="ECO:0000256" key="4">
    <source>
        <dbReference type="ARBA" id="ARBA00023136"/>
    </source>
</evidence>
<keyword evidence="6" id="KW-1185">Reference proteome</keyword>
<accession>A0A1S3K6N6</accession>
<comment type="similarity">
    <text evidence="5">Belongs to the BI1 family.</text>
</comment>
<dbReference type="PANTHER" id="PTHR23291:SF50">
    <property type="entry name" value="PROTEIN LIFEGUARD 4"/>
    <property type="match status" value="1"/>
</dbReference>
<evidence type="ECO:0000313" key="6">
    <source>
        <dbReference type="Proteomes" id="UP000085678"/>
    </source>
</evidence>
<evidence type="ECO:0000313" key="8">
    <source>
        <dbReference type="RefSeq" id="XP_013418296.1"/>
    </source>
</evidence>
<dbReference type="RefSeq" id="XP_013418300.1">
    <property type="nucleotide sequence ID" value="XM_013562846.2"/>
</dbReference>
<feature type="transmembrane region" description="Helical" evidence="5">
    <location>
        <begin position="151"/>
        <end position="171"/>
    </location>
</feature>
<evidence type="ECO:0000313" key="10">
    <source>
        <dbReference type="RefSeq" id="XP_013418298.1"/>
    </source>
</evidence>
<evidence type="ECO:0000313" key="9">
    <source>
        <dbReference type="RefSeq" id="XP_013418297.1"/>
    </source>
</evidence>
<evidence type="ECO:0000313" key="12">
    <source>
        <dbReference type="RefSeq" id="XP_013418300.1"/>
    </source>
</evidence>
<dbReference type="PANTHER" id="PTHR23291">
    <property type="entry name" value="BAX INHIBITOR-RELATED"/>
    <property type="match status" value="1"/>
</dbReference>
<dbReference type="RefSeq" id="XP_013418298.1">
    <property type="nucleotide sequence ID" value="XM_013562844.2"/>
</dbReference>
<organism evidence="6 12">
    <name type="scientific">Lingula anatina</name>
    <name type="common">Brachiopod</name>
    <name type="synonym">Lingula unguis</name>
    <dbReference type="NCBI Taxonomy" id="7574"/>
    <lineage>
        <taxon>Eukaryota</taxon>
        <taxon>Metazoa</taxon>
        <taxon>Spiralia</taxon>
        <taxon>Lophotrochozoa</taxon>
        <taxon>Brachiopoda</taxon>
        <taxon>Linguliformea</taxon>
        <taxon>Lingulata</taxon>
        <taxon>Lingulida</taxon>
        <taxon>Linguloidea</taxon>
        <taxon>Lingulidae</taxon>
        <taxon>Lingula</taxon>
    </lineage>
</organism>
<comment type="subcellular location">
    <subcellularLocation>
        <location evidence="1">Membrane</location>
        <topology evidence="1">Multi-pass membrane protein</topology>
    </subcellularLocation>
</comment>
<feature type="transmembrane region" description="Helical" evidence="5">
    <location>
        <begin position="73"/>
        <end position="91"/>
    </location>
</feature>
<reference evidence="7 8" key="1">
    <citation type="submission" date="2025-04" db="UniProtKB">
        <authorList>
            <consortium name="RefSeq"/>
        </authorList>
    </citation>
    <scope>IDENTIFICATION</scope>
    <source>
        <tissue evidence="7 8">Gonads</tissue>
    </source>
</reference>
<evidence type="ECO:0000313" key="11">
    <source>
        <dbReference type="RefSeq" id="XP_013418299.1"/>
    </source>
</evidence>
<protein>
    <submittedName>
        <fullName evidence="7">Protein lifeguard 4 isoform X1</fullName>
    </submittedName>
    <submittedName>
        <fullName evidence="8">Protein lifeguard 4 isoform X2</fullName>
    </submittedName>
    <submittedName>
        <fullName evidence="9">Protein lifeguard 4 isoform X3</fullName>
    </submittedName>
    <submittedName>
        <fullName evidence="10">Protein lifeguard 4 isoform X4</fullName>
    </submittedName>
    <submittedName>
        <fullName evidence="11">Protein lifeguard 4 isoform X5</fullName>
    </submittedName>
    <submittedName>
        <fullName evidence="12">Protein lifeguard 4 isoform X6</fullName>
    </submittedName>
</protein>
<feature type="transmembrane region" description="Helical" evidence="5">
    <location>
        <begin position="97"/>
        <end position="118"/>
    </location>
</feature>
<keyword evidence="2 5" id="KW-0812">Transmembrane</keyword>
<dbReference type="RefSeq" id="XP_013418294.1">
    <property type="nucleotide sequence ID" value="XM_013562840.2"/>
</dbReference>
<feature type="transmembrane region" description="Helical" evidence="5">
    <location>
        <begin position="40"/>
        <end position="61"/>
    </location>
</feature>
<feature type="transmembrane region" description="Helical" evidence="5">
    <location>
        <begin position="212"/>
        <end position="231"/>
    </location>
</feature>
<feature type="transmembrane region" description="Helical" evidence="5">
    <location>
        <begin position="125"/>
        <end position="145"/>
    </location>
</feature>
<evidence type="ECO:0000256" key="5">
    <source>
        <dbReference type="RuleBase" id="RU004379"/>
    </source>
</evidence>
<dbReference type="KEGG" id="lak:106179291"/>